<feature type="region of interest" description="Disordered" evidence="1">
    <location>
        <begin position="1"/>
        <end position="24"/>
    </location>
</feature>
<comment type="caution">
    <text evidence="2">The sequence shown here is derived from an EMBL/GenBank/DDBJ whole genome shotgun (WGS) entry which is preliminary data.</text>
</comment>
<gene>
    <name evidence="2" type="ORF">AAD027_08880</name>
</gene>
<keyword evidence="3" id="KW-1185">Reference proteome</keyword>
<dbReference type="RefSeq" id="WP_341725661.1">
    <property type="nucleotide sequence ID" value="NZ_JBBWWT010000003.1"/>
</dbReference>
<organism evidence="2 3">
    <name type="scientific">Pseudoxanthomonas putridarboris</name>
    <dbReference type="NCBI Taxonomy" id="752605"/>
    <lineage>
        <taxon>Bacteria</taxon>
        <taxon>Pseudomonadati</taxon>
        <taxon>Pseudomonadota</taxon>
        <taxon>Gammaproteobacteria</taxon>
        <taxon>Lysobacterales</taxon>
        <taxon>Lysobacteraceae</taxon>
        <taxon>Pseudoxanthomonas</taxon>
    </lineage>
</organism>
<sequence length="169" mass="19174">MNLTLVTGTRMEQAQQDNRFDPTPQTIEQGLHEKQDGLRPGGQTHLPRQRPWIVITLEKIRVWTRPSLMELSKQERTYRGLAVSVWRDDCTGAWEWEIFDRESDLHVDGGSAKTRNLAMLVAACREAILPRDAPCGLRPGGASRRWWADASRTASAHILLTHPTPETEP</sequence>
<name>A0ABU9J275_9GAMM</name>
<evidence type="ECO:0000313" key="3">
    <source>
        <dbReference type="Proteomes" id="UP001459204"/>
    </source>
</evidence>
<dbReference type="Proteomes" id="UP001459204">
    <property type="component" value="Unassembled WGS sequence"/>
</dbReference>
<evidence type="ECO:0000256" key="1">
    <source>
        <dbReference type="SAM" id="MobiDB-lite"/>
    </source>
</evidence>
<accession>A0ABU9J275</accession>
<protein>
    <submittedName>
        <fullName evidence="2">Uncharacterized protein</fullName>
    </submittedName>
</protein>
<proteinExistence type="predicted"/>
<dbReference type="EMBL" id="JBBWWT010000003">
    <property type="protein sequence ID" value="MEL1264481.1"/>
    <property type="molecule type" value="Genomic_DNA"/>
</dbReference>
<reference evidence="2 3" key="1">
    <citation type="submission" date="2024-04" db="EMBL/GenBank/DDBJ databases">
        <title>Draft genome sequence of Pseudoxanthomonas putridarboris WD12.</title>
        <authorList>
            <person name="Oh J."/>
        </authorList>
    </citation>
    <scope>NUCLEOTIDE SEQUENCE [LARGE SCALE GENOMIC DNA]</scope>
    <source>
        <strain evidence="2 3">WD12</strain>
    </source>
</reference>
<evidence type="ECO:0000313" key="2">
    <source>
        <dbReference type="EMBL" id="MEL1264481.1"/>
    </source>
</evidence>